<evidence type="ECO:0000256" key="2">
    <source>
        <dbReference type="ARBA" id="ARBA00010651"/>
    </source>
</evidence>
<proteinExistence type="inferred from homology"/>
<keyword evidence="3" id="KW-0812">Transmembrane</keyword>
<dbReference type="Gene3D" id="2.102.10.10">
    <property type="entry name" value="Rieske [2Fe-2S] iron-sulphur domain"/>
    <property type="match status" value="1"/>
</dbReference>
<gene>
    <name evidence="15" type="primary">LOC115630398</name>
</gene>
<keyword evidence="7" id="KW-0408">Iron</keyword>
<dbReference type="FunFam" id="2.102.10.10:FF:000001">
    <property type="entry name" value="Cytochrome b-c1 complex subunit Rieske, mitochondrial"/>
    <property type="match status" value="1"/>
</dbReference>
<evidence type="ECO:0000256" key="10">
    <source>
        <dbReference type="ARBA" id="ARBA00023157"/>
    </source>
</evidence>
<comment type="miscellaneous">
    <text evidence="11">The Rieske protein is a high potential 2Fe-2S protein.</text>
</comment>
<evidence type="ECO:0000256" key="9">
    <source>
        <dbReference type="ARBA" id="ARBA00023136"/>
    </source>
</evidence>
<reference evidence="15" key="1">
    <citation type="submission" date="2025-08" db="UniProtKB">
        <authorList>
            <consortium name="RefSeq"/>
        </authorList>
    </citation>
    <scope>IDENTIFICATION</scope>
    <source>
        <strain evidence="15">11010-0011.00</strain>
        <tissue evidence="15">Whole body</tissue>
    </source>
</reference>
<keyword evidence="12" id="KW-0679">Respiratory chain</keyword>
<comment type="subcellular location">
    <subcellularLocation>
        <location evidence="1">Membrane</location>
        <topology evidence="1">Single-pass membrane protein</topology>
    </subcellularLocation>
    <subcellularLocation>
        <location evidence="12">Mitochondrion inner membrane</location>
    </subcellularLocation>
</comment>
<dbReference type="Pfam" id="PF00355">
    <property type="entry name" value="Rieske"/>
    <property type="match status" value="1"/>
</dbReference>
<dbReference type="GO" id="GO:0046872">
    <property type="term" value="F:metal ion binding"/>
    <property type="evidence" value="ECO:0007669"/>
    <property type="project" value="UniProtKB-KW"/>
</dbReference>
<dbReference type="OrthoDB" id="1637982at2759"/>
<feature type="domain" description="Rieske" evidence="13">
    <location>
        <begin position="131"/>
        <end position="222"/>
    </location>
</feature>
<dbReference type="NCBIfam" id="TIGR01416">
    <property type="entry name" value="Rieske_proteo"/>
    <property type="match status" value="1"/>
</dbReference>
<evidence type="ECO:0000256" key="11">
    <source>
        <dbReference type="RuleBase" id="RU004494"/>
    </source>
</evidence>
<keyword evidence="12" id="KW-0496">Mitochondrion</keyword>
<keyword evidence="8" id="KW-0411">Iron-sulfur</keyword>
<dbReference type="Proteomes" id="UP000504634">
    <property type="component" value="Unplaced"/>
</dbReference>
<protein>
    <recommendedName>
        <fullName evidence="11">Cytochrome b-c1 complex subunit Rieske, mitochondrial</fullName>
        <ecNumber evidence="11">7.1.1.8</ecNumber>
    </recommendedName>
</protein>
<comment type="similarity">
    <text evidence="2">Belongs to the Rieske iron-sulfur protein family.</text>
</comment>
<dbReference type="AlphaFoldDB" id="A0A6J2U5J2"/>
<dbReference type="InterPro" id="IPR004192">
    <property type="entry name" value="Rieske_TM"/>
</dbReference>
<dbReference type="CDD" id="cd03470">
    <property type="entry name" value="Rieske_cytochrome_bc1"/>
    <property type="match status" value="1"/>
</dbReference>
<keyword evidence="4" id="KW-0001">2Fe-2S</keyword>
<dbReference type="Pfam" id="PF02921">
    <property type="entry name" value="UCR_TM"/>
    <property type="match status" value="1"/>
</dbReference>
<dbReference type="EC" id="7.1.1.8" evidence="11"/>
<dbReference type="GO" id="GO:0051537">
    <property type="term" value="F:2 iron, 2 sulfur cluster binding"/>
    <property type="evidence" value="ECO:0007669"/>
    <property type="project" value="UniProtKB-KW"/>
</dbReference>
<dbReference type="PRINTS" id="PR00162">
    <property type="entry name" value="RIESKE"/>
</dbReference>
<dbReference type="InterPro" id="IPR014349">
    <property type="entry name" value="Rieske_Fe-S_prot"/>
</dbReference>
<evidence type="ECO:0000256" key="7">
    <source>
        <dbReference type="ARBA" id="ARBA00023004"/>
    </source>
</evidence>
<dbReference type="SUPFAM" id="SSF50022">
    <property type="entry name" value="ISP domain"/>
    <property type="match status" value="1"/>
</dbReference>
<dbReference type="PANTHER" id="PTHR10134">
    <property type="entry name" value="CYTOCHROME B-C1 COMPLEX SUBUNIT RIESKE, MITOCHONDRIAL"/>
    <property type="match status" value="1"/>
</dbReference>
<evidence type="ECO:0000256" key="1">
    <source>
        <dbReference type="ARBA" id="ARBA00004167"/>
    </source>
</evidence>
<keyword evidence="5" id="KW-0479">Metal-binding</keyword>
<evidence type="ECO:0000256" key="12">
    <source>
        <dbReference type="RuleBase" id="RU004495"/>
    </source>
</evidence>
<dbReference type="InterPro" id="IPR005805">
    <property type="entry name" value="Rieske_Fe-S_prot_C"/>
</dbReference>
<evidence type="ECO:0000256" key="5">
    <source>
        <dbReference type="ARBA" id="ARBA00022723"/>
    </source>
</evidence>
<dbReference type="SUPFAM" id="SSF81502">
    <property type="entry name" value="ISP transmembrane anchor"/>
    <property type="match status" value="1"/>
</dbReference>
<dbReference type="FunFam" id="1.20.5.270:FF:000001">
    <property type="entry name" value="Cytochrome b-c1 complex subunit Rieske, mitochondrial"/>
    <property type="match status" value="1"/>
</dbReference>
<evidence type="ECO:0000256" key="6">
    <source>
        <dbReference type="ARBA" id="ARBA00022989"/>
    </source>
</evidence>
<evidence type="ECO:0000313" key="14">
    <source>
        <dbReference type="Proteomes" id="UP000504634"/>
    </source>
</evidence>
<evidence type="ECO:0000256" key="8">
    <source>
        <dbReference type="ARBA" id="ARBA00023014"/>
    </source>
</evidence>
<keyword evidence="11" id="KW-0249">Electron transport</keyword>
<dbReference type="GO" id="GO:0005743">
    <property type="term" value="C:mitochondrial inner membrane"/>
    <property type="evidence" value="ECO:0007669"/>
    <property type="project" value="UniProtKB-SubCell"/>
</dbReference>
<dbReference type="InterPro" id="IPR037008">
    <property type="entry name" value="bc1_Rieske_TM_sf"/>
</dbReference>
<dbReference type="InterPro" id="IPR006317">
    <property type="entry name" value="Ubiquinol_cyt_c_Rdtase_Fe-S-su"/>
</dbReference>
<accession>A0A6J2U5J2</accession>
<comment type="cofactor">
    <cofactor evidence="11">
        <name>[2Fe-2S] cluster</name>
        <dbReference type="ChEBI" id="CHEBI:190135"/>
    </cofactor>
    <text evidence="11">Binds 1 [2Fe-2S] cluster per subunit.</text>
</comment>
<sequence>MMNAVTRAYVRASGLKATGAAVNAVAARQAHTDLQVPDFSPYRRDSVKDARRRNETAEERKAFSYMLVGAGAVGAAYAAKGLVNTFVGSMSASADVLAMAKIEIKLADIAEGKSVTFKWRGKPLFIRHRTPAEIETERNVPTSALRDPETDDQRVIKPQWLVVIGVCTHLGCVPIANSGDFGGYYCPCHGSHYDASGRIRKGPAPLNLEVPTHVFPDEGTLIVG</sequence>
<keyword evidence="9" id="KW-0472">Membrane</keyword>
<evidence type="ECO:0000259" key="13">
    <source>
        <dbReference type="PROSITE" id="PS51296"/>
    </source>
</evidence>
<evidence type="ECO:0000256" key="3">
    <source>
        <dbReference type="ARBA" id="ARBA00022692"/>
    </source>
</evidence>
<dbReference type="CTD" id="44390"/>
<keyword evidence="6" id="KW-1133">Transmembrane helix</keyword>
<evidence type="ECO:0000313" key="15">
    <source>
        <dbReference type="RefSeq" id="XP_030382783.1"/>
    </source>
</evidence>
<keyword evidence="11" id="KW-0813">Transport</keyword>
<name>A0A6J2U5J2_DROLE</name>
<dbReference type="PROSITE" id="PS51296">
    <property type="entry name" value="RIESKE"/>
    <property type="match status" value="1"/>
</dbReference>
<evidence type="ECO:0000256" key="4">
    <source>
        <dbReference type="ARBA" id="ARBA00022714"/>
    </source>
</evidence>
<comment type="catalytic activity">
    <reaction evidence="11">
        <text>a quinol + 2 Fe(III)-[cytochrome c](out) = a quinone + 2 Fe(II)-[cytochrome c](out) + 2 H(+)(out)</text>
        <dbReference type="Rhea" id="RHEA:11484"/>
        <dbReference type="Rhea" id="RHEA-COMP:10350"/>
        <dbReference type="Rhea" id="RHEA-COMP:14399"/>
        <dbReference type="ChEBI" id="CHEBI:15378"/>
        <dbReference type="ChEBI" id="CHEBI:24646"/>
        <dbReference type="ChEBI" id="CHEBI:29033"/>
        <dbReference type="ChEBI" id="CHEBI:29034"/>
        <dbReference type="ChEBI" id="CHEBI:132124"/>
        <dbReference type="EC" id="7.1.1.8"/>
    </reaction>
</comment>
<dbReference type="InterPro" id="IPR017941">
    <property type="entry name" value="Rieske_2Fe-2S"/>
</dbReference>
<keyword evidence="14" id="KW-1185">Reference proteome</keyword>
<dbReference type="RefSeq" id="XP_030382783.1">
    <property type="nucleotide sequence ID" value="XM_030526923.1"/>
</dbReference>
<dbReference type="GO" id="GO:0008121">
    <property type="term" value="F:quinol-cytochrome-c reductase activity"/>
    <property type="evidence" value="ECO:0007669"/>
    <property type="project" value="UniProtKB-EC"/>
</dbReference>
<dbReference type="GeneID" id="115630398"/>
<dbReference type="Gene3D" id="1.20.5.270">
    <property type="entry name" value="Ubiquinol cytochrome reductase, transmembrane domain"/>
    <property type="match status" value="1"/>
</dbReference>
<organism evidence="14 15">
    <name type="scientific">Drosophila lebanonensis</name>
    <name type="common">Fruit fly</name>
    <name type="synonym">Scaptodrosophila lebanonensis</name>
    <dbReference type="NCBI Taxonomy" id="7225"/>
    <lineage>
        <taxon>Eukaryota</taxon>
        <taxon>Metazoa</taxon>
        <taxon>Ecdysozoa</taxon>
        <taxon>Arthropoda</taxon>
        <taxon>Hexapoda</taxon>
        <taxon>Insecta</taxon>
        <taxon>Pterygota</taxon>
        <taxon>Neoptera</taxon>
        <taxon>Endopterygota</taxon>
        <taxon>Diptera</taxon>
        <taxon>Brachycera</taxon>
        <taxon>Muscomorpha</taxon>
        <taxon>Ephydroidea</taxon>
        <taxon>Drosophilidae</taxon>
        <taxon>Scaptodrosophila</taxon>
    </lineage>
</organism>
<dbReference type="InterPro" id="IPR036922">
    <property type="entry name" value="Rieske_2Fe-2S_sf"/>
</dbReference>
<keyword evidence="10" id="KW-1015">Disulfide bond</keyword>